<dbReference type="EnsemblPlants" id="TraesCS3B02G019700.1">
    <property type="protein sequence ID" value="TraesCS3B02G019700.1"/>
    <property type="gene ID" value="TraesCS3B02G019700"/>
</dbReference>
<dbReference type="Gramene" id="TraesCS3B02G019700.1">
    <property type="protein sequence ID" value="TraesCS3B02G019700.1"/>
    <property type="gene ID" value="TraesCS3B02G019700"/>
</dbReference>
<dbReference type="Gramene" id="TraesCS3B03G0044500.1">
    <property type="protein sequence ID" value="TraesCS3B03G0044500.1.CDS"/>
    <property type="gene ID" value="TraesCS3B03G0044500"/>
</dbReference>
<dbReference type="InterPro" id="IPR024752">
    <property type="entry name" value="Myb/SANT-like_dom"/>
</dbReference>
<feature type="domain" description="Myb/SANT-like" evidence="1">
    <location>
        <begin position="21"/>
        <end position="110"/>
    </location>
</feature>
<organism evidence="2">
    <name type="scientific">Triticum aestivum</name>
    <name type="common">Wheat</name>
    <dbReference type="NCBI Taxonomy" id="4565"/>
    <lineage>
        <taxon>Eukaryota</taxon>
        <taxon>Viridiplantae</taxon>
        <taxon>Streptophyta</taxon>
        <taxon>Embryophyta</taxon>
        <taxon>Tracheophyta</taxon>
        <taxon>Spermatophyta</taxon>
        <taxon>Magnoliopsida</taxon>
        <taxon>Liliopsida</taxon>
        <taxon>Poales</taxon>
        <taxon>Poaceae</taxon>
        <taxon>BOP clade</taxon>
        <taxon>Pooideae</taxon>
        <taxon>Triticodae</taxon>
        <taxon>Triticeae</taxon>
        <taxon>Triticinae</taxon>
        <taxon>Triticum</taxon>
    </lineage>
</organism>
<dbReference type="Pfam" id="PF12776">
    <property type="entry name" value="Myb_DNA-bind_3"/>
    <property type="match status" value="1"/>
</dbReference>
<proteinExistence type="predicted"/>
<dbReference type="PANTHER" id="PTHR47127">
    <property type="entry name" value="10A19I.15"/>
    <property type="match status" value="1"/>
</dbReference>
<protein>
    <recommendedName>
        <fullName evidence="1">Myb/SANT-like domain-containing protein</fullName>
    </recommendedName>
</protein>
<accession>A0A3B6FIC4</accession>
<evidence type="ECO:0000313" key="2">
    <source>
        <dbReference type="EnsemblPlants" id="TraesCS3B02G019700.1"/>
    </source>
</evidence>
<dbReference type="SMR" id="A0A3B6FIC4"/>
<sequence>MDNVEVTATSGKSGKSGVMVWTTSMTNTMLDFLADLVAKGKRTSSGFRETHLKQCAAVLNEQFKLAVTSNQVRNHLKKWRKIWVRVVNLKNLSGALWDEDTCTIRLSEEHYAGHCMTHKHDALFLNNPIEHYHAMATIFGTIGAKGMNARFGNYLLSIDVDDEENGEINTSPQVGESSHPKGPPKKMAKVLKVLEGPLGAILKDGFKLVDEALVKSGGDDDDIPDDLWDVVSSLKEFDEEHLAHYYAHLVENPKTAARAFMKLSETNKYVWVSRYVKNF</sequence>
<dbReference type="OrthoDB" id="1026629at2759"/>
<name>A0A3B6FIC4_WHEAT</name>
<evidence type="ECO:0000259" key="1">
    <source>
        <dbReference type="Pfam" id="PF12776"/>
    </source>
</evidence>
<reference evidence="2" key="2">
    <citation type="submission" date="2018-10" db="UniProtKB">
        <authorList>
            <consortium name="EnsemblPlants"/>
        </authorList>
    </citation>
    <scope>IDENTIFICATION</scope>
</reference>
<dbReference type="Proteomes" id="UP000019116">
    <property type="component" value="Chromosome 3B"/>
</dbReference>
<evidence type="ECO:0000313" key="3">
    <source>
        <dbReference type="Proteomes" id="UP000019116"/>
    </source>
</evidence>
<reference evidence="2" key="1">
    <citation type="submission" date="2018-08" db="EMBL/GenBank/DDBJ databases">
        <authorList>
            <person name="Rossello M."/>
        </authorList>
    </citation>
    <scope>NUCLEOTIDE SEQUENCE [LARGE SCALE GENOMIC DNA]</scope>
    <source>
        <strain evidence="2">cv. Chinese Spring</strain>
    </source>
</reference>
<dbReference type="AlphaFoldDB" id="A0A3B6FIC4"/>
<keyword evidence="3" id="KW-1185">Reference proteome</keyword>